<dbReference type="Gene3D" id="3.40.1080.10">
    <property type="entry name" value="Glutaconate Coenzyme A-transferase"/>
    <property type="match status" value="1"/>
</dbReference>
<dbReference type="OrthoDB" id="9805230at2"/>
<reference evidence="3" key="1">
    <citation type="submission" date="2016-10" db="EMBL/GenBank/DDBJ databases">
        <authorList>
            <person name="Varghese N."/>
            <person name="Submissions S."/>
        </authorList>
    </citation>
    <scope>NUCLEOTIDE SEQUENCE [LARGE SCALE GENOMIC DNA]</scope>
    <source>
        <strain evidence="3">DSM 17038</strain>
    </source>
</reference>
<dbReference type="RefSeq" id="WP_092473864.1">
    <property type="nucleotide sequence ID" value="NZ_FOOX01000018.1"/>
</dbReference>
<dbReference type="STRING" id="341036.SAMN05660649_04105"/>
<dbReference type="PANTHER" id="PTHR43293:SF3">
    <property type="entry name" value="CHOLESTEROL RING-CLEAVING HYDROLASE IPDB SUBUNIT"/>
    <property type="match status" value="1"/>
</dbReference>
<comment type="similarity">
    <text evidence="1">Belongs to the 3-oxoacid CoA-transferase subunit B family.</text>
</comment>
<name>A0A1I2XUQ4_9FIRM</name>
<evidence type="ECO:0000313" key="2">
    <source>
        <dbReference type="EMBL" id="SFH15851.1"/>
    </source>
</evidence>
<organism evidence="2 3">
    <name type="scientific">Desulfotruncus arcticus DSM 17038</name>
    <dbReference type="NCBI Taxonomy" id="1121424"/>
    <lineage>
        <taxon>Bacteria</taxon>
        <taxon>Bacillati</taxon>
        <taxon>Bacillota</taxon>
        <taxon>Clostridia</taxon>
        <taxon>Eubacteriales</taxon>
        <taxon>Desulfallaceae</taxon>
        <taxon>Desulfotruncus</taxon>
    </lineage>
</organism>
<protein>
    <submittedName>
        <fullName evidence="2">Glutaconate CoA-transferase subunit B</fullName>
    </submittedName>
</protein>
<evidence type="ECO:0000256" key="1">
    <source>
        <dbReference type="ARBA" id="ARBA00007047"/>
    </source>
</evidence>
<dbReference type="InterPro" id="IPR037171">
    <property type="entry name" value="NagB/RpiA_transferase-like"/>
</dbReference>
<proteinExistence type="inferred from homology"/>
<dbReference type="EMBL" id="FOOX01000018">
    <property type="protein sequence ID" value="SFH15851.1"/>
    <property type="molecule type" value="Genomic_DNA"/>
</dbReference>
<sequence length="283" mass="30846">MNYTTQEFMVSACSRLIKDNECVFIGVGIPLLAGVVASKIHATNSVLIYEAGGVGAVSRRLPWSISDNATTDNALVATELWRVLGDVQRGFIDVAVIGGAQIDKFGNLNTTVIMGPGNSYQKPKSRLPGSGGANDLASSAKRVLIIMKLEKRKFVEKLDYITSPGFITGREAREEFGLKGGGPEAVITNKCIFRFDPSSKEMYLDELFPGVTVEEVKSDVGWELKLAEDIKTVNPPTAKEIEIMHKIDPLGVVLGSKSAQGNQSFDEYYEIMKKCYESIALLL</sequence>
<evidence type="ECO:0000313" key="3">
    <source>
        <dbReference type="Proteomes" id="UP000199337"/>
    </source>
</evidence>
<dbReference type="GO" id="GO:0008410">
    <property type="term" value="F:CoA-transferase activity"/>
    <property type="evidence" value="ECO:0007669"/>
    <property type="project" value="InterPro"/>
</dbReference>
<dbReference type="Proteomes" id="UP000199337">
    <property type="component" value="Unassembled WGS sequence"/>
</dbReference>
<dbReference type="SUPFAM" id="SSF100950">
    <property type="entry name" value="NagB/RpiA/CoA transferase-like"/>
    <property type="match status" value="1"/>
</dbReference>
<dbReference type="Pfam" id="PF01144">
    <property type="entry name" value="CoA_trans"/>
    <property type="match status" value="1"/>
</dbReference>
<gene>
    <name evidence="2" type="ORF">SAMN05660649_04105</name>
</gene>
<keyword evidence="2" id="KW-0808">Transferase</keyword>
<dbReference type="SMART" id="SM00882">
    <property type="entry name" value="CoA_trans"/>
    <property type="match status" value="1"/>
</dbReference>
<dbReference type="AlphaFoldDB" id="A0A1I2XUQ4"/>
<dbReference type="PANTHER" id="PTHR43293">
    <property type="entry name" value="ACETATE COA-TRANSFERASE YDIF"/>
    <property type="match status" value="1"/>
</dbReference>
<dbReference type="InterPro" id="IPR004165">
    <property type="entry name" value="CoA_trans_fam_I"/>
</dbReference>
<accession>A0A1I2XUQ4</accession>
<keyword evidence="3" id="KW-1185">Reference proteome</keyword>